<proteinExistence type="inferred from homology"/>
<keyword evidence="3" id="KW-0808">Transferase</keyword>
<evidence type="ECO:0000256" key="5">
    <source>
        <dbReference type="ARBA" id="ARBA00022968"/>
    </source>
</evidence>
<dbReference type="Proteomes" id="UP001158576">
    <property type="component" value="Chromosome 2"/>
</dbReference>
<protein>
    <submittedName>
        <fullName evidence="10">Oidioi.mRNA.OKI2018_I69.chr2.g4889.t1.cds</fullName>
    </submittedName>
</protein>
<keyword evidence="7" id="KW-0333">Golgi apparatus</keyword>
<comment type="subcellular location">
    <subcellularLocation>
        <location evidence="1">Golgi apparatus membrane</location>
        <topology evidence="1">Single-pass type II membrane protein</topology>
    </subcellularLocation>
</comment>
<keyword evidence="5" id="KW-0735">Signal-anchor</keyword>
<sequence length="296" mass="34581">MMFPLRDGSRPDILQQHTRYSKELADIFPKSDSFRITIFRDPGTLLPSLFEYFPRNPPFKEAKTVENFISSPEKYSSVGAADFVTRNSMTFQMGFENFLKSEPTDEQIAEIISTVENDFDLVLLSEYLPQSLILLRHLLCLKWSDIATMSKNISKRKHIEESVKEKIRRWQNVDMRVYEAANRTLWQKIRDFGEEKMATEMSILEKMNSENAEKCVKGYRPVKELAVEFRDYEPPGLTIEGIDLKDGYSDVCYDIALSPFALAIDILDKQCQSSHFLRKYMNMEDRPKRFKTDCKK</sequence>
<evidence type="ECO:0000313" key="11">
    <source>
        <dbReference type="Proteomes" id="UP001158576"/>
    </source>
</evidence>
<evidence type="ECO:0000256" key="2">
    <source>
        <dbReference type="ARBA" id="ARBA00008124"/>
    </source>
</evidence>
<dbReference type="Pfam" id="PF06990">
    <property type="entry name" value="Gal-3-0_sulfotr"/>
    <property type="match status" value="1"/>
</dbReference>
<dbReference type="Gene3D" id="3.40.50.300">
    <property type="entry name" value="P-loop containing nucleotide triphosphate hydrolases"/>
    <property type="match status" value="1"/>
</dbReference>
<evidence type="ECO:0000256" key="9">
    <source>
        <dbReference type="ARBA" id="ARBA00023180"/>
    </source>
</evidence>
<keyword evidence="4" id="KW-0812">Transmembrane</keyword>
<evidence type="ECO:0000256" key="3">
    <source>
        <dbReference type="ARBA" id="ARBA00022679"/>
    </source>
</evidence>
<keyword evidence="9" id="KW-0325">Glycoprotein</keyword>
<reference evidence="10 11" key="1">
    <citation type="submission" date="2021-04" db="EMBL/GenBank/DDBJ databases">
        <authorList>
            <person name="Bliznina A."/>
        </authorList>
    </citation>
    <scope>NUCLEOTIDE SEQUENCE [LARGE SCALE GENOMIC DNA]</scope>
</reference>
<evidence type="ECO:0000256" key="8">
    <source>
        <dbReference type="ARBA" id="ARBA00023136"/>
    </source>
</evidence>
<organism evidence="10 11">
    <name type="scientific">Oikopleura dioica</name>
    <name type="common">Tunicate</name>
    <dbReference type="NCBI Taxonomy" id="34765"/>
    <lineage>
        <taxon>Eukaryota</taxon>
        <taxon>Metazoa</taxon>
        <taxon>Chordata</taxon>
        <taxon>Tunicata</taxon>
        <taxon>Appendicularia</taxon>
        <taxon>Copelata</taxon>
        <taxon>Oikopleuridae</taxon>
        <taxon>Oikopleura</taxon>
    </lineage>
</organism>
<evidence type="ECO:0000313" key="10">
    <source>
        <dbReference type="EMBL" id="CAG5110490.1"/>
    </source>
</evidence>
<keyword evidence="6" id="KW-1133">Transmembrane helix</keyword>
<evidence type="ECO:0000256" key="7">
    <source>
        <dbReference type="ARBA" id="ARBA00023034"/>
    </source>
</evidence>
<dbReference type="PANTHER" id="PTHR14647:SF87">
    <property type="entry name" value="PUTATIVE-RELATED"/>
    <property type="match status" value="1"/>
</dbReference>
<keyword evidence="8" id="KW-0472">Membrane</keyword>
<dbReference type="EMBL" id="OU015567">
    <property type="protein sequence ID" value="CAG5110490.1"/>
    <property type="molecule type" value="Genomic_DNA"/>
</dbReference>
<name>A0ABN7SZ54_OIKDI</name>
<comment type="similarity">
    <text evidence="2">Belongs to the galactose-3-O-sulfotransferase family.</text>
</comment>
<accession>A0ABN7SZ54</accession>
<dbReference type="PANTHER" id="PTHR14647">
    <property type="entry name" value="GALACTOSE-3-O-SULFOTRANSFERASE"/>
    <property type="match status" value="1"/>
</dbReference>
<evidence type="ECO:0000256" key="6">
    <source>
        <dbReference type="ARBA" id="ARBA00022989"/>
    </source>
</evidence>
<evidence type="ECO:0000256" key="4">
    <source>
        <dbReference type="ARBA" id="ARBA00022692"/>
    </source>
</evidence>
<evidence type="ECO:0000256" key="1">
    <source>
        <dbReference type="ARBA" id="ARBA00004323"/>
    </source>
</evidence>
<dbReference type="InterPro" id="IPR027417">
    <property type="entry name" value="P-loop_NTPase"/>
</dbReference>
<dbReference type="InterPro" id="IPR009729">
    <property type="entry name" value="Gal-3-0_sulfotransfrase"/>
</dbReference>
<gene>
    <name evidence="10" type="ORF">OKIOD_LOCUS13654</name>
</gene>
<keyword evidence="11" id="KW-1185">Reference proteome</keyword>